<dbReference type="Pfam" id="PF12476">
    <property type="entry name" value="DUF3696"/>
    <property type="match status" value="1"/>
</dbReference>
<dbReference type="Pfam" id="PF13304">
    <property type="entry name" value="AAA_21"/>
    <property type="match status" value="1"/>
</dbReference>
<dbReference type="InterPro" id="IPR003959">
    <property type="entry name" value="ATPase_AAA_core"/>
</dbReference>
<comment type="caution">
    <text evidence="3">The sequence shown here is derived from an EMBL/GenBank/DDBJ whole genome shotgun (WGS) entry which is preliminary data.</text>
</comment>
<keyword evidence="4" id="KW-1185">Reference proteome</keyword>
<dbReference type="Proteomes" id="UP000192801">
    <property type="component" value="Unassembled WGS sequence"/>
</dbReference>
<sequence>MSTSSTKRRRPDTRPLGITEWGVSNFKALEYATLPLVNLDVILGPNSSGKSSLLQSLLLLAQSTEDEIILNGPLVRLGDPSDVIRRGNDGLTISYMARGKNASTDEVDDVLFEIILSKFGTTLAVSEFIAVDQVSGSVVIHATSERVPSSAKDSICDRRAHENLLRITLIDGERAPSSTFIVFSGFIPTAIAFRRTRKDILTVLKRSARNREDLYQSERAFDTFFHILEWLSQSKASVPEKFAQLLPSRAVSSALEGMLNLPSSEMRELLECFVNANFKDVDWVRAQTYGYQDPYSPAARIFPPLGSRHRRAASVLSFGAEALRTFQGSIRYLGPLREEPQVVSPTGARYRALPAGIKGEYTADLLARSKDQVVKYHDWNNRSKTEPLPLALTRWVAHLGLGDEVTVEDQGKLGRGLRMHVNGVERDLTTIGVGASQLLPVLAVILTASSGNVILLEQPELHLHPLVQSRLADFLLYARADVKLVVESHSEYLVTRIRRRVVENPGLLDRVAVLFAEQHKGVTELRRLYLDRLGNFSDWPIGFFDTQDSEAAELAQAVRNVLCAENGG</sequence>
<dbReference type="InterPro" id="IPR027417">
    <property type="entry name" value="P-loop_NTPase"/>
</dbReference>
<dbReference type="EMBL" id="MVHS01000050">
    <property type="protein sequence ID" value="ORA66580.1"/>
    <property type="molecule type" value="Genomic_DNA"/>
</dbReference>
<dbReference type="InterPro" id="IPR022532">
    <property type="entry name" value="DUF3696"/>
</dbReference>
<evidence type="ECO:0000313" key="4">
    <source>
        <dbReference type="Proteomes" id="UP000192801"/>
    </source>
</evidence>
<feature type="domain" description="DUF3696" evidence="1">
    <location>
        <begin position="509"/>
        <end position="554"/>
    </location>
</feature>
<evidence type="ECO:0000259" key="2">
    <source>
        <dbReference type="Pfam" id="PF13304"/>
    </source>
</evidence>
<dbReference type="PANTHER" id="PTHR43581">
    <property type="entry name" value="ATP/GTP PHOSPHATASE"/>
    <property type="match status" value="1"/>
</dbReference>
<dbReference type="RefSeq" id="WP_083032645.1">
    <property type="nucleotide sequence ID" value="NZ_AP022618.1"/>
</dbReference>
<dbReference type="Gene3D" id="3.40.50.300">
    <property type="entry name" value="P-loop containing nucleotide triphosphate hydrolases"/>
    <property type="match status" value="1"/>
</dbReference>
<dbReference type="GO" id="GO:0005524">
    <property type="term" value="F:ATP binding"/>
    <property type="evidence" value="ECO:0007669"/>
    <property type="project" value="InterPro"/>
</dbReference>
<dbReference type="AlphaFoldDB" id="A0A1X0D4A5"/>
<dbReference type="InterPro" id="IPR051396">
    <property type="entry name" value="Bact_Antivir_Def_Nuclease"/>
</dbReference>
<proteinExistence type="predicted"/>
<dbReference type="GO" id="GO:0016887">
    <property type="term" value="F:ATP hydrolysis activity"/>
    <property type="evidence" value="ECO:0007669"/>
    <property type="project" value="InterPro"/>
</dbReference>
<feature type="domain" description="ATPase AAA-type core" evidence="2">
    <location>
        <begin position="431"/>
        <end position="494"/>
    </location>
</feature>
<organism evidence="3 4">
    <name type="scientific">Mycolicibacterium insubricum</name>
    <dbReference type="NCBI Taxonomy" id="444597"/>
    <lineage>
        <taxon>Bacteria</taxon>
        <taxon>Bacillati</taxon>
        <taxon>Actinomycetota</taxon>
        <taxon>Actinomycetes</taxon>
        <taxon>Mycobacteriales</taxon>
        <taxon>Mycobacteriaceae</taxon>
        <taxon>Mycolicibacterium</taxon>
    </lineage>
</organism>
<dbReference type="PANTHER" id="PTHR43581:SF2">
    <property type="entry name" value="EXCINUCLEASE ATPASE SUBUNIT"/>
    <property type="match status" value="1"/>
</dbReference>
<gene>
    <name evidence="3" type="ORF">BST26_17100</name>
</gene>
<evidence type="ECO:0000313" key="3">
    <source>
        <dbReference type="EMBL" id="ORA66580.1"/>
    </source>
</evidence>
<reference evidence="3 4" key="1">
    <citation type="submission" date="2016-12" db="EMBL/GenBank/DDBJ databases">
        <title>The new phylogeny of genus Mycobacterium.</title>
        <authorList>
            <person name="Tortoli E."/>
            <person name="Trovato A."/>
            <person name="Cirillo D.M."/>
        </authorList>
    </citation>
    <scope>NUCLEOTIDE SEQUENCE [LARGE SCALE GENOMIC DNA]</scope>
    <source>
        <strain evidence="3 4">DSM 45130</strain>
    </source>
</reference>
<evidence type="ECO:0000259" key="1">
    <source>
        <dbReference type="Pfam" id="PF12476"/>
    </source>
</evidence>
<protein>
    <recommendedName>
        <fullName evidence="5">ATPase AAA-type core domain-containing protein</fullName>
    </recommendedName>
</protein>
<evidence type="ECO:0008006" key="5">
    <source>
        <dbReference type="Google" id="ProtNLM"/>
    </source>
</evidence>
<accession>A0A1X0D4A5</accession>
<name>A0A1X0D4A5_9MYCO</name>
<dbReference type="SUPFAM" id="SSF52540">
    <property type="entry name" value="P-loop containing nucleoside triphosphate hydrolases"/>
    <property type="match status" value="1"/>
</dbReference>